<proteinExistence type="predicted"/>
<reference evidence="2 3" key="1">
    <citation type="journal article" date="2022" name="Syst. Appl. Microbiol.">
        <title>Rhodopirellula aestuarii sp. nov., a novel member of the genus Rhodopirellula isolated from brackish sediments collected in the Tagus River estuary, Portugal.</title>
        <authorList>
            <person name="Vitorino I.R."/>
            <person name="Klimek D."/>
            <person name="Calusinska M."/>
            <person name="Lobo-da-Cunha A."/>
            <person name="Vasconcelos V."/>
            <person name="Lage O.M."/>
        </authorList>
    </citation>
    <scope>NUCLEOTIDE SEQUENCE [LARGE SCALE GENOMIC DNA]</scope>
    <source>
        <strain evidence="2 3">ICT_H3.1</strain>
    </source>
</reference>
<keyword evidence="1" id="KW-0472">Membrane</keyword>
<dbReference type="Proteomes" id="UP001202961">
    <property type="component" value="Unassembled WGS sequence"/>
</dbReference>
<feature type="transmembrane region" description="Helical" evidence="1">
    <location>
        <begin position="170"/>
        <end position="188"/>
    </location>
</feature>
<dbReference type="EMBL" id="JAMQBK010000025">
    <property type="protein sequence ID" value="MCM2370903.1"/>
    <property type="molecule type" value="Genomic_DNA"/>
</dbReference>
<gene>
    <name evidence="2" type="ORF">NB063_09815</name>
</gene>
<evidence type="ECO:0000256" key="1">
    <source>
        <dbReference type="SAM" id="Phobius"/>
    </source>
</evidence>
<feature type="transmembrane region" description="Helical" evidence="1">
    <location>
        <begin position="126"/>
        <end position="158"/>
    </location>
</feature>
<feature type="transmembrane region" description="Helical" evidence="1">
    <location>
        <begin position="86"/>
        <end position="106"/>
    </location>
</feature>
<keyword evidence="3" id="KW-1185">Reference proteome</keyword>
<protein>
    <recommendedName>
        <fullName evidence="4">Glycerophosphoryl diester phosphodiesterase membrane domain-containing protein</fullName>
    </recommendedName>
</protein>
<feature type="transmembrane region" description="Helical" evidence="1">
    <location>
        <begin position="194"/>
        <end position="218"/>
    </location>
</feature>
<feature type="transmembrane region" description="Helical" evidence="1">
    <location>
        <begin position="278"/>
        <end position="299"/>
    </location>
</feature>
<keyword evidence="1" id="KW-1133">Transmembrane helix</keyword>
<keyword evidence="1" id="KW-0812">Transmembrane</keyword>
<organism evidence="2 3">
    <name type="scientific">Aporhodopirellula aestuarii</name>
    <dbReference type="NCBI Taxonomy" id="2950107"/>
    <lineage>
        <taxon>Bacteria</taxon>
        <taxon>Pseudomonadati</taxon>
        <taxon>Planctomycetota</taxon>
        <taxon>Planctomycetia</taxon>
        <taxon>Pirellulales</taxon>
        <taxon>Pirellulaceae</taxon>
        <taxon>Aporhodopirellula</taxon>
    </lineage>
</organism>
<evidence type="ECO:0000313" key="2">
    <source>
        <dbReference type="EMBL" id="MCM2370903.1"/>
    </source>
</evidence>
<comment type="caution">
    <text evidence="2">The sequence shown here is derived from an EMBL/GenBank/DDBJ whole genome shotgun (WGS) entry which is preliminary data.</text>
</comment>
<dbReference type="RefSeq" id="WP_250928546.1">
    <property type="nucleotide sequence ID" value="NZ_JAMQBK010000025.1"/>
</dbReference>
<feature type="transmembrane region" description="Helical" evidence="1">
    <location>
        <begin position="225"/>
        <end position="248"/>
    </location>
</feature>
<accession>A0ABT0U1Z2</accession>
<evidence type="ECO:0000313" key="3">
    <source>
        <dbReference type="Proteomes" id="UP001202961"/>
    </source>
</evidence>
<sequence>MRNPRTRTACPQCLAVLDIDTTTSCSQATCGACEAIFDFNGGSKHKDNTLNQAAPHLTAMRSVEVDSSLDSIFLTAIVRLRDHWPVLLLTSLTANLLWIALIGLPADALAGLWKQLTSGATNGDATTLAITVGGTGLVGLLLAPVSAYCMIVLVRLTLTLTRYHSSAQSVGLIKGVLNALAVAPWPVLRLGGLFLIAGSLIAVMFGVGVIAIVVLSFLMDPKSAVWVGTLSIGTMAIGVVFLLQWLLWPAVFLIADGRADLMTSLSWGARLALRHRKLTLSLVTVYFILATAGSMLFYVGQIITTPLAMLPMAIGYLRITGGEVLN</sequence>
<evidence type="ECO:0008006" key="4">
    <source>
        <dbReference type="Google" id="ProtNLM"/>
    </source>
</evidence>
<name>A0ABT0U1Z2_9BACT</name>